<accession>A0AAD8MWG9</accession>
<keyword evidence="1" id="KW-0645">Protease</keyword>
<keyword evidence="1" id="KW-0378">Hydrolase</keyword>
<evidence type="ECO:0000313" key="2">
    <source>
        <dbReference type="Proteomes" id="UP001237642"/>
    </source>
</evidence>
<proteinExistence type="predicted"/>
<name>A0AAD8MWG9_9APIA</name>
<sequence>MLNWISYSMTACASFFNHRANADPLERKVRSSGTRKLDGAAMWLVNGVATLFFASLDRCSCIRIGTCEDEDGDDAGDKPLISNSGNFYGGSSTSCGTRRRTWKGKKGCNAIAS</sequence>
<dbReference type="PANTHER" id="PTHR34061:SF2">
    <property type="entry name" value="PROTEIN, PUTATIVE-RELATED"/>
    <property type="match status" value="1"/>
</dbReference>
<comment type="caution">
    <text evidence="1">The sequence shown here is derived from an EMBL/GenBank/DDBJ whole genome shotgun (WGS) entry which is preliminary data.</text>
</comment>
<organism evidence="1 2">
    <name type="scientific">Heracleum sosnowskyi</name>
    <dbReference type="NCBI Taxonomy" id="360622"/>
    <lineage>
        <taxon>Eukaryota</taxon>
        <taxon>Viridiplantae</taxon>
        <taxon>Streptophyta</taxon>
        <taxon>Embryophyta</taxon>
        <taxon>Tracheophyta</taxon>
        <taxon>Spermatophyta</taxon>
        <taxon>Magnoliopsida</taxon>
        <taxon>eudicotyledons</taxon>
        <taxon>Gunneridae</taxon>
        <taxon>Pentapetalae</taxon>
        <taxon>asterids</taxon>
        <taxon>campanulids</taxon>
        <taxon>Apiales</taxon>
        <taxon>Apiaceae</taxon>
        <taxon>Apioideae</taxon>
        <taxon>apioid superclade</taxon>
        <taxon>Tordylieae</taxon>
        <taxon>Tordyliinae</taxon>
        <taxon>Heracleum</taxon>
    </lineage>
</organism>
<protein>
    <submittedName>
        <fullName evidence="1">Protease</fullName>
    </submittedName>
</protein>
<dbReference type="Proteomes" id="UP001237642">
    <property type="component" value="Unassembled WGS sequence"/>
</dbReference>
<dbReference type="GO" id="GO:0008233">
    <property type="term" value="F:peptidase activity"/>
    <property type="evidence" value="ECO:0007669"/>
    <property type="project" value="UniProtKB-KW"/>
</dbReference>
<keyword evidence="2" id="KW-1185">Reference proteome</keyword>
<dbReference type="PANTHER" id="PTHR34061">
    <property type="entry name" value="PROTEIN, PUTATIVE-RELATED"/>
    <property type="match status" value="1"/>
</dbReference>
<reference evidence="1" key="2">
    <citation type="submission" date="2023-05" db="EMBL/GenBank/DDBJ databases">
        <authorList>
            <person name="Schelkunov M.I."/>
        </authorList>
    </citation>
    <scope>NUCLEOTIDE SEQUENCE</scope>
    <source>
        <strain evidence="1">Hsosn_3</strain>
        <tissue evidence="1">Leaf</tissue>
    </source>
</reference>
<dbReference type="EMBL" id="JAUIZM010000003">
    <property type="protein sequence ID" value="KAK1392340.1"/>
    <property type="molecule type" value="Genomic_DNA"/>
</dbReference>
<dbReference type="GO" id="GO:0006508">
    <property type="term" value="P:proteolysis"/>
    <property type="evidence" value="ECO:0007669"/>
    <property type="project" value="UniProtKB-KW"/>
</dbReference>
<gene>
    <name evidence="1" type="ORF">POM88_011396</name>
</gene>
<dbReference type="AlphaFoldDB" id="A0AAD8MWG9"/>
<reference evidence="1" key="1">
    <citation type="submission" date="2023-02" db="EMBL/GenBank/DDBJ databases">
        <title>Genome of toxic invasive species Heracleum sosnowskyi carries increased number of genes despite the absence of recent whole-genome duplications.</title>
        <authorList>
            <person name="Schelkunov M."/>
            <person name="Shtratnikova V."/>
            <person name="Makarenko M."/>
            <person name="Klepikova A."/>
            <person name="Omelchenko D."/>
            <person name="Novikova G."/>
            <person name="Obukhova E."/>
            <person name="Bogdanov V."/>
            <person name="Penin A."/>
            <person name="Logacheva M."/>
        </authorList>
    </citation>
    <scope>NUCLEOTIDE SEQUENCE</scope>
    <source>
        <strain evidence="1">Hsosn_3</strain>
        <tissue evidence="1">Leaf</tissue>
    </source>
</reference>
<evidence type="ECO:0000313" key="1">
    <source>
        <dbReference type="EMBL" id="KAK1392340.1"/>
    </source>
</evidence>